<dbReference type="SUPFAM" id="SSF54665">
    <property type="entry name" value="CO dehydrogenase molybdoprotein N-domain-like"/>
    <property type="match status" value="1"/>
</dbReference>
<dbReference type="Pfam" id="PF01315">
    <property type="entry name" value="Ald_Xan_dh_C"/>
    <property type="match status" value="1"/>
</dbReference>
<dbReference type="Pfam" id="PF20256">
    <property type="entry name" value="MoCoBD_2"/>
    <property type="match status" value="1"/>
</dbReference>
<comment type="caution">
    <text evidence="2">The sequence shown here is derived from an EMBL/GenBank/DDBJ whole genome shotgun (WGS) entry which is preliminary data.</text>
</comment>
<dbReference type="InterPro" id="IPR000674">
    <property type="entry name" value="Ald_Oxase/Xan_DH_a/b"/>
</dbReference>
<keyword evidence="3" id="KW-1185">Reference proteome</keyword>
<dbReference type="Gene3D" id="3.90.1170.50">
    <property type="entry name" value="Aldehyde oxidase/xanthine dehydrogenase, a/b hammerhead"/>
    <property type="match status" value="1"/>
</dbReference>
<protein>
    <submittedName>
        <fullName evidence="2">Aldehyde oxidase and xanthine dehydrogenase molybdopterin binding</fullName>
    </submittedName>
</protein>
<dbReference type="GO" id="GO:0005506">
    <property type="term" value="F:iron ion binding"/>
    <property type="evidence" value="ECO:0007669"/>
    <property type="project" value="InterPro"/>
</dbReference>
<dbReference type="Gene3D" id="3.30.365.10">
    <property type="entry name" value="Aldehyde oxidase/xanthine dehydrogenase, molybdopterin binding domain"/>
    <property type="match status" value="4"/>
</dbReference>
<evidence type="ECO:0000313" key="3">
    <source>
        <dbReference type="Proteomes" id="UP000006427"/>
    </source>
</evidence>
<accession>D2Z8Q3</accession>
<dbReference type="InterPro" id="IPR037165">
    <property type="entry name" value="AldOxase/xan_DH_Mopterin-bd_sf"/>
</dbReference>
<dbReference type="SMART" id="SM01008">
    <property type="entry name" value="Ald_Xan_dh_C"/>
    <property type="match status" value="1"/>
</dbReference>
<dbReference type="InterPro" id="IPR008274">
    <property type="entry name" value="AldOxase/xan_DH_MoCoBD1"/>
</dbReference>
<dbReference type="PaxDb" id="469381-Dpep_1826"/>
<dbReference type="Proteomes" id="UP000006427">
    <property type="component" value="Unassembled WGS sequence"/>
</dbReference>
<reference evidence="2 3" key="1">
    <citation type="journal article" date="2010" name="Stand. Genomic Sci.">
        <title>Permanent draft genome sequence of Dethiosulfovibrio peptidovorans type strain (SEBR 4207).</title>
        <authorList>
            <person name="Labutti K."/>
            <person name="Mayilraj S."/>
            <person name="Clum A."/>
            <person name="Lucas S."/>
            <person name="Glavina Del Rio T."/>
            <person name="Nolan M."/>
            <person name="Tice H."/>
            <person name="Cheng J.F."/>
            <person name="Pitluck S."/>
            <person name="Liolios K."/>
            <person name="Ivanova N."/>
            <person name="Mavromatis K."/>
            <person name="Mikhailova N."/>
            <person name="Pati A."/>
            <person name="Goodwin L."/>
            <person name="Chen A."/>
            <person name="Palaniappan K."/>
            <person name="Land M."/>
            <person name="Hauser L."/>
            <person name="Chang Y.J."/>
            <person name="Jeffries C.D."/>
            <person name="Rohde M."/>
            <person name="Spring S."/>
            <person name="Goker M."/>
            <person name="Woyke T."/>
            <person name="Bristow J."/>
            <person name="Eisen J.A."/>
            <person name="Markowitz V."/>
            <person name="Hugenholtz P."/>
            <person name="Kyrpides N.C."/>
            <person name="Klenk H.P."/>
            <person name="Lapidus A."/>
        </authorList>
    </citation>
    <scope>NUCLEOTIDE SEQUENCE [LARGE SCALE GENOMIC DNA]</scope>
    <source>
        <strain evidence="2 3">DSM 11002</strain>
    </source>
</reference>
<dbReference type="InterPro" id="IPR016208">
    <property type="entry name" value="Ald_Oxase/xanthine_DH-like"/>
</dbReference>
<dbReference type="PANTHER" id="PTHR11908">
    <property type="entry name" value="XANTHINE DEHYDROGENASE"/>
    <property type="match status" value="1"/>
</dbReference>
<feature type="domain" description="Aldehyde oxidase/xanthine dehydrogenase a/b hammerhead" evidence="1">
    <location>
        <begin position="27"/>
        <end position="132"/>
    </location>
</feature>
<evidence type="ECO:0000313" key="2">
    <source>
        <dbReference type="EMBL" id="EFC91850.1"/>
    </source>
</evidence>
<dbReference type="AlphaFoldDB" id="D2Z8Q3"/>
<dbReference type="Pfam" id="PF02738">
    <property type="entry name" value="MoCoBD_1"/>
    <property type="match status" value="1"/>
</dbReference>
<dbReference type="PANTHER" id="PTHR11908:SF157">
    <property type="entry name" value="XANTHINE DEHYDROGENASE SUBUNIT D-RELATED"/>
    <property type="match status" value="1"/>
</dbReference>
<dbReference type="InterPro" id="IPR046867">
    <property type="entry name" value="AldOxase/xan_DH_MoCoBD2"/>
</dbReference>
<dbReference type="EMBL" id="ABTR02000001">
    <property type="protein sequence ID" value="EFC91850.1"/>
    <property type="molecule type" value="Genomic_DNA"/>
</dbReference>
<gene>
    <name evidence="2" type="ORF">Dpep_1826</name>
</gene>
<dbReference type="OrthoDB" id="9759099at2"/>
<dbReference type="STRING" id="469381.Dpep_1826"/>
<proteinExistence type="predicted"/>
<dbReference type="GO" id="GO:0016491">
    <property type="term" value="F:oxidoreductase activity"/>
    <property type="evidence" value="ECO:0007669"/>
    <property type="project" value="InterPro"/>
</dbReference>
<evidence type="ECO:0000259" key="1">
    <source>
        <dbReference type="SMART" id="SM01008"/>
    </source>
</evidence>
<dbReference type="eggNOG" id="COG1529">
    <property type="taxonomic scope" value="Bacteria"/>
</dbReference>
<name>D2Z8Q3_9BACT</name>
<sequence>MIGGLDMDGRRVVGKPEPRKDGWDKVTGRALFVDDIPLDGCWYGGVLRSTVARGILKGIDRDPSFDWSKVTVVTAADLPGANMVASVRDDCPILAENRVSYVTEPIALVAAPDRLLLERALSCLRPIIEPDGDPVVDVMEALKAERIVWGEDNVIQQFDIRRGDLAAGFDEADFIFEETYSTQHQEQAYLEPQGAFAVPTSDGRGVEVTISCQCPFYVHNSLSKGLPLDPGNIVVKQSTTGGAFGGKEFYPSLVALHVAVLALVSGKTVKLIFDREEDLSSTSKRHPSVTRIRSGHKKDGTLTAMDVDFILNGGATTTLSVVVLQRGVLHATGCYRVPNVRVLGRVVATNLPPSGAYRGFGVPQSVFAVERHMDLVASRLGISPVDIRRANMLNVGDMLPCGQVLDQVAAREVMDRALKSSDYFEKVKRYSEENCSGSKVLKGIGTAVFLHGGAFTGSGEEYIDGVTKVVFVPGEVPEDGRVEIRIGSTEMGQGAATVLPQIVAEGLMLDLEKVDYMDPDTSAVSNSGPTVASRTTVVVGAILTRSAQDMIDKLRDFIGERENSIVSYEDGLFRFDGGTISFMEAAHSYSEVKGELVGWGRYRSTGSRWDDDTNSGDAYPSYSWACDVVEVEVDRDTLEVVPTRLYAAVEIGTVINPVLAEGQYEGGTLQALGYGWLEDMKVKRDRIDAGSLSKYLIPTTMDTPSFQIEFLEVPYEYGPYGAKGLGELPHDGAAPALAQAIGHALGIFPKDIPVTPERITAMLTSKEERR</sequence>
<dbReference type="SUPFAM" id="SSF56003">
    <property type="entry name" value="Molybdenum cofactor-binding domain"/>
    <property type="match status" value="1"/>
</dbReference>
<dbReference type="InterPro" id="IPR036856">
    <property type="entry name" value="Ald_Oxase/Xan_DH_a/b_sf"/>
</dbReference>
<organism evidence="2 3">
    <name type="scientific">Dethiosulfovibrio peptidovorans DSM 11002</name>
    <dbReference type="NCBI Taxonomy" id="469381"/>
    <lineage>
        <taxon>Bacteria</taxon>
        <taxon>Thermotogati</taxon>
        <taxon>Synergistota</taxon>
        <taxon>Synergistia</taxon>
        <taxon>Synergistales</taxon>
        <taxon>Dethiosulfovibrionaceae</taxon>
        <taxon>Dethiosulfovibrio</taxon>
    </lineage>
</organism>